<reference evidence="3" key="1">
    <citation type="submission" date="2022-07" db="EMBL/GenBank/DDBJ databases">
        <title>Phylogenomic reconstructions and comparative analyses of Kickxellomycotina fungi.</title>
        <authorList>
            <person name="Reynolds N.K."/>
            <person name="Stajich J.E."/>
            <person name="Barry K."/>
            <person name="Grigoriev I.V."/>
            <person name="Crous P."/>
            <person name="Smith M.E."/>
        </authorList>
    </citation>
    <scope>NUCLEOTIDE SEQUENCE</scope>
    <source>
        <strain evidence="3">IMI 214461</strain>
    </source>
</reference>
<evidence type="ECO:0000313" key="4">
    <source>
        <dbReference type="Proteomes" id="UP001150907"/>
    </source>
</evidence>
<keyword evidence="1" id="KW-0175">Coiled coil</keyword>
<dbReference type="PANTHER" id="PTHR31027:SF2">
    <property type="entry name" value="LEBERCILIN DOMAIN-CONTAINING PROTEIN"/>
    <property type="match status" value="1"/>
</dbReference>
<protein>
    <submittedName>
        <fullName evidence="3">Multicopy suppressor of BFA (Brefeldin A)</fullName>
    </submittedName>
</protein>
<dbReference type="GO" id="GO:0003729">
    <property type="term" value="F:mRNA binding"/>
    <property type="evidence" value="ECO:0007669"/>
    <property type="project" value="TreeGrafter"/>
</dbReference>
<dbReference type="GO" id="GO:0042175">
    <property type="term" value="C:nuclear outer membrane-endoplasmic reticulum membrane network"/>
    <property type="evidence" value="ECO:0007669"/>
    <property type="project" value="TreeGrafter"/>
</dbReference>
<proteinExistence type="predicted"/>
<dbReference type="GO" id="GO:0005783">
    <property type="term" value="C:endoplasmic reticulum"/>
    <property type="evidence" value="ECO:0007669"/>
    <property type="project" value="TreeGrafter"/>
</dbReference>
<feature type="coiled-coil region" evidence="1">
    <location>
        <begin position="167"/>
        <end position="220"/>
    </location>
</feature>
<gene>
    <name evidence="3" type="primary">BFR1</name>
    <name evidence="3" type="ORF">H4R26_001823</name>
</gene>
<feature type="compositionally biased region" description="Polar residues" evidence="2">
    <location>
        <begin position="328"/>
        <end position="348"/>
    </location>
</feature>
<feature type="compositionally biased region" description="Basic and acidic residues" evidence="2">
    <location>
        <begin position="30"/>
        <end position="77"/>
    </location>
</feature>
<evidence type="ECO:0000256" key="1">
    <source>
        <dbReference type="SAM" id="Coils"/>
    </source>
</evidence>
<keyword evidence="4" id="KW-1185">Reference proteome</keyword>
<dbReference type="EMBL" id="JANBQF010000089">
    <property type="protein sequence ID" value="KAJ2005696.1"/>
    <property type="molecule type" value="Genomic_DNA"/>
</dbReference>
<dbReference type="OrthoDB" id="2195113at2759"/>
<sequence>MDMAPESTAIAAESAGNGRSAGAGKKPRPSRPDFDQHKKELGAVDAAIDRLRKEQDEIRDKLNKGDSRKGPQADTRTKMLGRLQEIRAEQANLRKSRGKVFDRQASLTSSISRKAAELKAQQAKLTYKTVDEIDETIAKSEQQIESGSLKIVEERRLASEISSLRRVRKLVEQAAKLQASIDAEAAELAEVDAQLADTNAQALGEEYERLQGELDALKASQDQGQHQRGELFNERARILKALDQEWEKKRALQDEHRRQNNEYYQWQQEDRKRRAIEEKQQRVQEQREKRLAIAQEQREEAEVPAYANEISGCDSLIRYLNELLPSSAAASGSNKADNGSMRPSSSVSGARDVDASTHIPAGMVAVKKTTVEESYFVGTGSSKSKKKPARKNNRVDVLKHPLAVVERFLELQVDIPTTTTSVAGTIEKLNEWRQHYVANQAKATEENREKAEERIAKLMAELEVDEKIVAGA</sequence>
<dbReference type="Proteomes" id="UP001150907">
    <property type="component" value="Unassembled WGS sequence"/>
</dbReference>
<dbReference type="GO" id="GO:1990904">
    <property type="term" value="C:ribonucleoprotein complex"/>
    <property type="evidence" value="ECO:0007669"/>
    <property type="project" value="TreeGrafter"/>
</dbReference>
<name>A0A9W8EG92_9FUNG</name>
<evidence type="ECO:0000256" key="2">
    <source>
        <dbReference type="SAM" id="MobiDB-lite"/>
    </source>
</evidence>
<organism evidence="3 4">
    <name type="scientific">Coemansia thaxteri</name>
    <dbReference type="NCBI Taxonomy" id="2663907"/>
    <lineage>
        <taxon>Eukaryota</taxon>
        <taxon>Fungi</taxon>
        <taxon>Fungi incertae sedis</taxon>
        <taxon>Zoopagomycota</taxon>
        <taxon>Kickxellomycotina</taxon>
        <taxon>Kickxellomycetes</taxon>
        <taxon>Kickxellales</taxon>
        <taxon>Kickxellaceae</taxon>
        <taxon>Coemansia</taxon>
    </lineage>
</organism>
<comment type="caution">
    <text evidence="3">The sequence shown here is derived from an EMBL/GenBank/DDBJ whole genome shotgun (WGS) entry which is preliminary data.</text>
</comment>
<dbReference type="InterPro" id="IPR039604">
    <property type="entry name" value="Bfr1"/>
</dbReference>
<accession>A0A9W8EG92</accession>
<dbReference type="PANTHER" id="PTHR31027">
    <property type="entry name" value="NUCLEAR SEGREGATION PROTEIN BFR1"/>
    <property type="match status" value="1"/>
</dbReference>
<feature type="region of interest" description="Disordered" evidence="2">
    <location>
        <begin position="1"/>
        <end position="77"/>
    </location>
</feature>
<feature type="coiled-coil region" evidence="1">
    <location>
        <begin position="441"/>
        <end position="468"/>
    </location>
</feature>
<evidence type="ECO:0000313" key="3">
    <source>
        <dbReference type="EMBL" id="KAJ2005696.1"/>
    </source>
</evidence>
<dbReference type="GO" id="GO:0008298">
    <property type="term" value="P:intracellular mRNA localization"/>
    <property type="evidence" value="ECO:0007669"/>
    <property type="project" value="TreeGrafter"/>
</dbReference>
<feature type="region of interest" description="Disordered" evidence="2">
    <location>
        <begin position="328"/>
        <end position="353"/>
    </location>
</feature>
<dbReference type="AlphaFoldDB" id="A0A9W8EG92"/>
<feature type="coiled-coil region" evidence="1">
    <location>
        <begin position="249"/>
        <end position="296"/>
    </location>
</feature>